<name>Q8DIA1_THEVB</name>
<dbReference type="Gene3D" id="3.40.50.300">
    <property type="entry name" value="P-loop containing nucleotide triphosphate hydrolases"/>
    <property type="match status" value="1"/>
</dbReference>
<gene>
    <name evidence="2" type="ordered locus">tlr1689</name>
</gene>
<dbReference type="EnsemblBacteria" id="BAC09241">
    <property type="protein sequence ID" value="BAC09241"/>
    <property type="gene ID" value="BAC09241"/>
</dbReference>
<dbReference type="PANTHER" id="PTHR13696">
    <property type="entry name" value="P-LOOP CONTAINING NUCLEOSIDE TRIPHOSPHATE HYDROLASE"/>
    <property type="match status" value="1"/>
</dbReference>
<evidence type="ECO:0000313" key="3">
    <source>
        <dbReference type="Proteomes" id="UP000000440"/>
    </source>
</evidence>
<reference evidence="2 3" key="1">
    <citation type="journal article" date="2002" name="DNA Res.">
        <title>Complete genome structure of the thermophilic cyanobacterium Thermosynechococcus elongatus BP-1.</title>
        <authorList>
            <person name="Nakamura Y."/>
            <person name="Kaneko T."/>
            <person name="Sato S."/>
            <person name="Ikeuchi M."/>
            <person name="Katoh H."/>
            <person name="Sasamoto S."/>
            <person name="Watanabe A."/>
            <person name="Iriguchi M."/>
            <person name="Kawashima K."/>
            <person name="Kimura T."/>
            <person name="Kishida Y."/>
            <person name="Kiyokawa C."/>
            <person name="Kohara M."/>
            <person name="Matsumoto M."/>
            <person name="Matsuno A."/>
            <person name="Nakazaki N."/>
            <person name="Shimpo S."/>
            <person name="Sugimoto M."/>
            <person name="Takeuchi C."/>
            <person name="Yamada M."/>
            <person name="Tabata S."/>
        </authorList>
    </citation>
    <scope>NUCLEOTIDE SEQUENCE [LARGE SCALE GENOMIC DNA]</scope>
    <source>
        <strain evidence="3">IAM M-273 / NIES-2133 / BP-1</strain>
    </source>
</reference>
<organism evidence="2 3">
    <name type="scientific">Thermosynechococcus vestitus (strain NIES-2133 / IAM M-273 / BP-1)</name>
    <dbReference type="NCBI Taxonomy" id="197221"/>
    <lineage>
        <taxon>Bacteria</taxon>
        <taxon>Bacillati</taxon>
        <taxon>Cyanobacteriota</taxon>
        <taxon>Cyanophyceae</taxon>
        <taxon>Acaryochloridales</taxon>
        <taxon>Thermosynechococcaceae</taxon>
        <taxon>Thermosynechococcus</taxon>
    </lineage>
</organism>
<keyword evidence="3" id="KW-1185">Reference proteome</keyword>
<dbReference type="SUPFAM" id="SSF52540">
    <property type="entry name" value="P-loop containing nucleoside triphosphate hydrolases"/>
    <property type="match status" value="1"/>
</dbReference>
<proteinExistence type="predicted"/>
<dbReference type="PATRIC" id="fig|197221.4.peg.1770"/>
<protein>
    <submittedName>
        <fullName evidence="2">Tlr1689 protein</fullName>
    </submittedName>
</protein>
<dbReference type="AlphaFoldDB" id="Q8DIA1"/>
<dbReference type="Proteomes" id="UP000000440">
    <property type="component" value="Chromosome"/>
</dbReference>
<accession>Q8DIA1</accession>
<dbReference type="eggNOG" id="COG1192">
    <property type="taxonomic scope" value="Bacteria"/>
</dbReference>
<dbReference type="InterPro" id="IPR050678">
    <property type="entry name" value="DNA_Partitioning_ATPase"/>
</dbReference>
<feature type="domain" description="AAA" evidence="1">
    <location>
        <begin position="146"/>
        <end position="316"/>
    </location>
</feature>
<sequence length="430" mass="47653">MLGFGDRDRLSSFDTGMGIADVAARFPRQGQPPFSQTQVDPDLIVEIKTPARRSRNTPSQTVALNLENGSAHHSRALQQLRQLLSGCHCQGTAWGLITNARHLQLFRRHGHLVYPATPNYELTGDRLEWIIKDLKTCLRSRPRATTLGIYNYKGGVGKTTTTINLGATLAVADAAVLLVDCDPQGDLSRALELAPLGTTLAACLQHPDEPITAAIRPFDLRIRTSSSIKSAHIFDVIPAAPQLQSLLIQAMQTQNPPITRLRERLAPLRDRYDYILIDCPSAWLFLSKSALYASDAVLIPTRHTDLSSLNNAAQVIHQFLFHEIHPLRREGGPLPLPIFFNGAPTTAKAMAVAQAEIERILQKLPHLTPYFWPQYQANDTTVFAIPEYAVISRAAFARVPAVFKDKRVLGFYQALVQTYLRPLAPTNDLP</sequence>
<dbReference type="EMBL" id="BA000039">
    <property type="protein sequence ID" value="BAC09241.1"/>
    <property type="molecule type" value="Genomic_DNA"/>
</dbReference>
<dbReference type="KEGG" id="tel:tlr1689"/>
<dbReference type="InterPro" id="IPR025669">
    <property type="entry name" value="AAA_dom"/>
</dbReference>
<dbReference type="Pfam" id="PF13614">
    <property type="entry name" value="AAA_31"/>
    <property type="match status" value="1"/>
</dbReference>
<dbReference type="InterPro" id="IPR027417">
    <property type="entry name" value="P-loop_NTPase"/>
</dbReference>
<evidence type="ECO:0000313" key="2">
    <source>
        <dbReference type="EMBL" id="BAC09241.1"/>
    </source>
</evidence>
<evidence type="ECO:0000259" key="1">
    <source>
        <dbReference type="Pfam" id="PF13614"/>
    </source>
</evidence>
<dbReference type="STRING" id="197221.gene:10748291"/>
<dbReference type="PANTHER" id="PTHR13696:SF52">
    <property type="entry name" value="PARA FAMILY PROTEIN CT_582"/>
    <property type="match status" value="1"/>
</dbReference>
<dbReference type="CDD" id="cd02042">
    <property type="entry name" value="ParAB_family"/>
    <property type="match status" value="1"/>
</dbReference>